<organism evidence="3 4">
    <name type="scientific">Leifsonia poae</name>
    <dbReference type="NCBI Taxonomy" id="110933"/>
    <lineage>
        <taxon>Bacteria</taxon>
        <taxon>Bacillati</taxon>
        <taxon>Actinomycetota</taxon>
        <taxon>Actinomycetes</taxon>
        <taxon>Micrococcales</taxon>
        <taxon>Microbacteriaceae</taxon>
        <taxon>Leifsonia</taxon>
    </lineage>
</organism>
<name>A0A9W6LYI1_9MICO</name>
<dbReference type="Pfam" id="PF10263">
    <property type="entry name" value="SprT-like"/>
    <property type="match status" value="1"/>
</dbReference>
<dbReference type="EMBL" id="BSEN01000003">
    <property type="protein sequence ID" value="GLJ75193.1"/>
    <property type="molecule type" value="Genomic_DNA"/>
</dbReference>
<evidence type="ECO:0000259" key="2">
    <source>
        <dbReference type="SMART" id="SM00731"/>
    </source>
</evidence>
<sequence length="175" mass="19438">MAELDRVRRWANALIALHLDTQVWSFDFDNAKTRAGLCNYTAKRITVSRYLASRYDDDEIHQILLHEVAHALAGSRAGHGPRWRTIALDLGYEGKRLHGGAIADDLAPWVGTCPSGHTHYRYRKPARALACGACSRRFDAANLISWQHREVSPAQRRMAASAASELDGPPRLGPA</sequence>
<dbReference type="Proteomes" id="UP001142372">
    <property type="component" value="Unassembled WGS sequence"/>
</dbReference>
<protein>
    <recommendedName>
        <fullName evidence="2">SprT-like domain-containing protein</fullName>
    </recommendedName>
</protein>
<dbReference type="RefSeq" id="WP_271175883.1">
    <property type="nucleotide sequence ID" value="NZ_BAAAJO010000001.1"/>
</dbReference>
<dbReference type="Gene3D" id="3.30.2010.10">
    <property type="entry name" value="Metalloproteases ('zincins'), catalytic domain"/>
    <property type="match status" value="1"/>
</dbReference>
<evidence type="ECO:0000256" key="1">
    <source>
        <dbReference type="SAM" id="MobiDB-lite"/>
    </source>
</evidence>
<reference evidence="3" key="1">
    <citation type="journal article" date="2014" name="Int. J. Syst. Evol. Microbiol.">
        <title>Complete genome sequence of Corynebacterium casei LMG S-19264T (=DSM 44701T), isolated from a smear-ripened cheese.</title>
        <authorList>
            <consortium name="US DOE Joint Genome Institute (JGI-PGF)"/>
            <person name="Walter F."/>
            <person name="Albersmeier A."/>
            <person name="Kalinowski J."/>
            <person name="Ruckert C."/>
        </authorList>
    </citation>
    <scope>NUCLEOTIDE SEQUENCE</scope>
    <source>
        <strain evidence="3">VKM Ac-1401</strain>
    </source>
</reference>
<comment type="caution">
    <text evidence="3">The sequence shown here is derived from an EMBL/GenBank/DDBJ whole genome shotgun (WGS) entry which is preliminary data.</text>
</comment>
<feature type="domain" description="SprT-like" evidence="2">
    <location>
        <begin position="2"/>
        <end position="141"/>
    </location>
</feature>
<reference evidence="3" key="2">
    <citation type="submission" date="2023-01" db="EMBL/GenBank/DDBJ databases">
        <authorList>
            <person name="Sun Q."/>
            <person name="Evtushenko L."/>
        </authorList>
    </citation>
    <scope>NUCLEOTIDE SEQUENCE</scope>
    <source>
        <strain evidence="3">VKM Ac-1401</strain>
    </source>
</reference>
<evidence type="ECO:0000313" key="4">
    <source>
        <dbReference type="Proteomes" id="UP001142372"/>
    </source>
</evidence>
<gene>
    <name evidence="3" type="ORF">GCM10017584_07670</name>
</gene>
<dbReference type="InterPro" id="IPR006640">
    <property type="entry name" value="SprT-like_domain"/>
</dbReference>
<proteinExistence type="predicted"/>
<dbReference type="AlphaFoldDB" id="A0A9W6LYI1"/>
<feature type="region of interest" description="Disordered" evidence="1">
    <location>
        <begin position="155"/>
        <end position="175"/>
    </location>
</feature>
<keyword evidence="4" id="KW-1185">Reference proteome</keyword>
<accession>A0A9W6LYI1</accession>
<evidence type="ECO:0000313" key="3">
    <source>
        <dbReference type="EMBL" id="GLJ75193.1"/>
    </source>
</evidence>
<dbReference type="GO" id="GO:0006950">
    <property type="term" value="P:response to stress"/>
    <property type="evidence" value="ECO:0007669"/>
    <property type="project" value="UniProtKB-ARBA"/>
</dbReference>
<dbReference type="SMART" id="SM00731">
    <property type="entry name" value="SprT"/>
    <property type="match status" value="1"/>
</dbReference>